<protein>
    <recommendedName>
        <fullName evidence="2">Beta-ketoacyl synthase-like N-terminal domain-containing protein</fullName>
    </recommendedName>
</protein>
<dbReference type="PANTHER" id="PTHR11712">
    <property type="entry name" value="POLYKETIDE SYNTHASE-RELATED"/>
    <property type="match status" value="1"/>
</dbReference>
<reference evidence="3" key="1">
    <citation type="submission" date="2018-05" db="EMBL/GenBank/DDBJ databases">
        <authorList>
            <person name="Lanie J.A."/>
            <person name="Ng W.-L."/>
            <person name="Kazmierczak K.M."/>
            <person name="Andrzejewski T.M."/>
            <person name="Davidsen T.M."/>
            <person name="Wayne K.J."/>
            <person name="Tettelin H."/>
            <person name="Glass J.I."/>
            <person name="Rusch D."/>
            <person name="Podicherti R."/>
            <person name="Tsui H.-C.T."/>
            <person name="Winkler M.E."/>
        </authorList>
    </citation>
    <scope>NUCLEOTIDE SEQUENCE</scope>
</reference>
<gene>
    <name evidence="3" type="ORF">METZ01_LOCUS224594</name>
</gene>
<dbReference type="AlphaFoldDB" id="A0A382G903"/>
<dbReference type="InterPro" id="IPR016039">
    <property type="entry name" value="Thiolase-like"/>
</dbReference>
<name>A0A382G903_9ZZZZ</name>
<dbReference type="GO" id="GO:0006633">
    <property type="term" value="P:fatty acid biosynthetic process"/>
    <property type="evidence" value="ECO:0007669"/>
    <property type="project" value="TreeGrafter"/>
</dbReference>
<evidence type="ECO:0000256" key="1">
    <source>
        <dbReference type="ARBA" id="ARBA00022679"/>
    </source>
</evidence>
<keyword evidence="1" id="KW-0808">Transferase</keyword>
<dbReference type="GO" id="GO:0004315">
    <property type="term" value="F:3-oxoacyl-[acyl-carrier-protein] synthase activity"/>
    <property type="evidence" value="ECO:0007669"/>
    <property type="project" value="TreeGrafter"/>
</dbReference>
<feature type="non-terminal residue" evidence="3">
    <location>
        <position position="84"/>
    </location>
</feature>
<organism evidence="3">
    <name type="scientific">marine metagenome</name>
    <dbReference type="NCBI Taxonomy" id="408172"/>
    <lineage>
        <taxon>unclassified sequences</taxon>
        <taxon>metagenomes</taxon>
        <taxon>ecological metagenomes</taxon>
    </lineage>
</organism>
<evidence type="ECO:0000313" key="3">
    <source>
        <dbReference type="EMBL" id="SVB71740.1"/>
    </source>
</evidence>
<dbReference type="EMBL" id="UINC01054256">
    <property type="protein sequence ID" value="SVB71740.1"/>
    <property type="molecule type" value="Genomic_DNA"/>
</dbReference>
<dbReference type="InterPro" id="IPR014030">
    <property type="entry name" value="Ketoacyl_synth_N"/>
</dbReference>
<sequence length="84" mass="9056">MLTPLGVDCDSSWQGLTAGKSGIKPITSFDVSDYPVRFGGGVPEFDIEPYIPTKEARRMDGFIQYGLVAGIQAMNDAGLEITDQ</sequence>
<dbReference type="SUPFAM" id="SSF53901">
    <property type="entry name" value="Thiolase-like"/>
    <property type="match status" value="1"/>
</dbReference>
<evidence type="ECO:0000259" key="2">
    <source>
        <dbReference type="Pfam" id="PF00109"/>
    </source>
</evidence>
<dbReference type="Pfam" id="PF00109">
    <property type="entry name" value="ketoacyl-synt"/>
    <property type="match status" value="1"/>
</dbReference>
<feature type="domain" description="Beta-ketoacyl synthase-like N-terminal" evidence="2">
    <location>
        <begin position="2"/>
        <end position="81"/>
    </location>
</feature>
<dbReference type="PANTHER" id="PTHR11712:SF336">
    <property type="entry name" value="3-OXOACYL-[ACYL-CARRIER-PROTEIN] SYNTHASE, MITOCHONDRIAL"/>
    <property type="match status" value="1"/>
</dbReference>
<proteinExistence type="predicted"/>
<dbReference type="InterPro" id="IPR000794">
    <property type="entry name" value="Beta-ketoacyl_synthase"/>
</dbReference>
<dbReference type="Gene3D" id="3.40.47.10">
    <property type="match status" value="1"/>
</dbReference>
<accession>A0A382G903</accession>